<proteinExistence type="predicted"/>
<protein>
    <submittedName>
        <fullName evidence="1">Uncharacterized protein</fullName>
    </submittedName>
</protein>
<evidence type="ECO:0000313" key="2">
    <source>
        <dbReference type="Proteomes" id="UP001162992"/>
    </source>
</evidence>
<reference evidence="2" key="1">
    <citation type="journal article" date="2024" name="Proc. Natl. Acad. Sci. U.S.A.">
        <title>Extraordinary preservation of gene collinearity over three hundred million years revealed in homosporous lycophytes.</title>
        <authorList>
            <person name="Li C."/>
            <person name="Wickell D."/>
            <person name="Kuo L.Y."/>
            <person name="Chen X."/>
            <person name="Nie B."/>
            <person name="Liao X."/>
            <person name="Peng D."/>
            <person name="Ji J."/>
            <person name="Jenkins J."/>
            <person name="Williams M."/>
            <person name="Shu S."/>
            <person name="Plott C."/>
            <person name="Barry K."/>
            <person name="Rajasekar S."/>
            <person name="Grimwood J."/>
            <person name="Han X."/>
            <person name="Sun S."/>
            <person name="Hou Z."/>
            <person name="He W."/>
            <person name="Dai G."/>
            <person name="Sun C."/>
            <person name="Schmutz J."/>
            <person name="Leebens-Mack J.H."/>
            <person name="Li F.W."/>
            <person name="Wang L."/>
        </authorList>
    </citation>
    <scope>NUCLEOTIDE SEQUENCE [LARGE SCALE GENOMIC DNA]</scope>
    <source>
        <strain evidence="2">cv. PW_Plant_1</strain>
    </source>
</reference>
<name>A0ACC2E817_DIPCM</name>
<organism evidence="1 2">
    <name type="scientific">Diphasiastrum complanatum</name>
    <name type="common">Issler's clubmoss</name>
    <name type="synonym">Lycopodium complanatum</name>
    <dbReference type="NCBI Taxonomy" id="34168"/>
    <lineage>
        <taxon>Eukaryota</taxon>
        <taxon>Viridiplantae</taxon>
        <taxon>Streptophyta</taxon>
        <taxon>Embryophyta</taxon>
        <taxon>Tracheophyta</taxon>
        <taxon>Lycopodiopsida</taxon>
        <taxon>Lycopodiales</taxon>
        <taxon>Lycopodiaceae</taxon>
        <taxon>Lycopodioideae</taxon>
        <taxon>Diphasiastrum</taxon>
    </lineage>
</organism>
<dbReference type="Proteomes" id="UP001162992">
    <property type="component" value="Chromosome 3"/>
</dbReference>
<keyword evidence="2" id="KW-1185">Reference proteome</keyword>
<evidence type="ECO:0000313" key="1">
    <source>
        <dbReference type="EMBL" id="KAJ7562537.1"/>
    </source>
</evidence>
<accession>A0ACC2E817</accession>
<dbReference type="EMBL" id="CM055094">
    <property type="protein sequence ID" value="KAJ7562537.1"/>
    <property type="molecule type" value="Genomic_DNA"/>
</dbReference>
<comment type="caution">
    <text evidence="1">The sequence shown here is derived from an EMBL/GenBank/DDBJ whole genome shotgun (WGS) entry which is preliminary data.</text>
</comment>
<gene>
    <name evidence="1" type="ORF">O6H91_03G073300</name>
</gene>
<sequence length="840" mass="92745">MRQIRMVREEQEQSIHVALEKKNCDSDKVRLELEAKLADMSQQLIELVAEKSAFGKALKERAKSVSELTDAKSRAESELQVLQIRVNLLEKENSSLRYELLLSNKEVEIRNDEREYTRKAAESAHKQHLEDTKKVAKLEAECQRLRVLVKKKLPGPAALAQMRLEVEATGKDSVERKKKSLGKVGGPPRSTTLDALEEGSQTGSNDSEILLEKLVAMQEETKMLKEALKNKTDELQEAKLMCANTASKLSKVEQQLDAFSHEKVVPAGTFATSVAHIESTSKQNKTRSLVTISGESCNGAEVHCSDVLASTLIAELENFKTDIGSSDKPLESADLDLMDDFIEMERLASTMFPSKPDTETSDSDSGQAGSHITPTTSDENRDGELPALSQTLATRDRELQAANQLALELACKLKISEEQLSVLHSNNSANDEIILHLREKINTLITNQGENAHTKNIFKEGMVGAQNDVTEMQVPAEPVLNELILLSEGSSRSSQLQLQPPCSSSEDSNSEADANTSIPNCDTKAKLLDAVCKLIHLVKLIAHQTGFQHTHGNEAENGKLSRLPNMQDCNFSGGQVAEMKWNHPTIENSICKLVCYGNDFLQGKVDSLEFIAELSSALDCILGLGLPNSARGMTNVTPEEKLARSVESIIESTQPHTKLLSSVFSEDIEEETKNVLVPVPSAAGKSDSSGFPNLADENNVSHSHKANRDFQVRAAFDRFSSLEEDLAKLKIEKAEMEQKLEVANARVERLRIQVSDAEQLVSNLRVQLASTHELKQLAEDGLEIVACSKAQLESHVKVADAEVTQWQERVAVLHVEVEEERQQYQDALARLKSLRQQLSA</sequence>